<feature type="domain" description="Fibronectin type-III" evidence="3">
    <location>
        <begin position="193"/>
        <end position="281"/>
    </location>
</feature>
<dbReference type="Pfam" id="PF18962">
    <property type="entry name" value="Por_Secre_tail"/>
    <property type="match status" value="1"/>
</dbReference>
<dbReference type="STRING" id="1118202.SAMN05443429_102336"/>
<protein>
    <submittedName>
        <fullName evidence="4">Por secretion system C-terminal sorting domain-containing protein</fullName>
    </submittedName>
</protein>
<dbReference type="Pfam" id="PF07675">
    <property type="entry name" value="Cleaved_Adhesin"/>
    <property type="match status" value="1"/>
</dbReference>
<dbReference type="InterPro" id="IPR011628">
    <property type="entry name" value="Cleaved_adhesin"/>
</dbReference>
<dbReference type="SUPFAM" id="SSF49265">
    <property type="entry name" value="Fibronectin type III"/>
    <property type="match status" value="1"/>
</dbReference>
<dbReference type="Gene3D" id="2.60.120.200">
    <property type="match status" value="2"/>
</dbReference>
<name>A0A1M6CGF2_9FLAO</name>
<dbReference type="AlphaFoldDB" id="A0A1M6CGF2"/>
<keyword evidence="1 2" id="KW-0732">Signal</keyword>
<dbReference type="EMBL" id="FQYI01000002">
    <property type="protein sequence ID" value="SHI60003.1"/>
    <property type="molecule type" value="Genomic_DNA"/>
</dbReference>
<keyword evidence="5" id="KW-1185">Reference proteome</keyword>
<gene>
    <name evidence="4" type="ORF">SAMN05443429_102336</name>
</gene>
<dbReference type="Proteomes" id="UP000184335">
    <property type="component" value="Unassembled WGS sequence"/>
</dbReference>
<sequence>MKKLLFTGALFGVVCNITAQIFNAGFENNNGVPLSAFKKINIDQNKVAIWAPVQEFNDEAWIQFFDGFDNKIAFSTSNYDPAGQSNDWLITPKISIPATAPSPTLYWKAKSYDFELLDGYSILVSTTTDEPSSFVELLKMDVEKPYDFSEYELDLSAYRGKDIFLAFVNNTNAGYYLALDDLYISESANCLMPGLNVSVKNLTKTGFEVSWNATGGISKYDVGLTDFNTPVQSLGIQTSYDKTFTNLHPGTRYQFFLKNADCGSGWRGPKSIFTPTSLPYYYGFEYSAENYGEYDSDGWISSTWLNGNSASSAASGSGYVFNNTSKTYAKNDWLYSYPLWLEEGEAVHLSFKAAMGNANATPAKLKITVGTKPEKDADAHVISEIEISGNTYKSHKLQYTAKNSGVHYFGFGNVTPAVEVNAALRLDDIAFEKASMAVQDLEIAEISVYPNPVVEELFINAKKSQIKLVELYSADGKLLNKITNSSSIKFDKLPAGIYLLKIQTEKGTTTKTIIKK</sequence>
<dbReference type="CDD" id="cd00063">
    <property type="entry name" value="FN3"/>
    <property type="match status" value="1"/>
</dbReference>
<dbReference type="NCBIfam" id="TIGR04183">
    <property type="entry name" value="Por_Secre_tail"/>
    <property type="match status" value="1"/>
</dbReference>
<dbReference type="PROSITE" id="PS50853">
    <property type="entry name" value="FN3"/>
    <property type="match status" value="1"/>
</dbReference>
<evidence type="ECO:0000256" key="1">
    <source>
        <dbReference type="ARBA" id="ARBA00022729"/>
    </source>
</evidence>
<dbReference type="InterPro" id="IPR036116">
    <property type="entry name" value="FN3_sf"/>
</dbReference>
<dbReference type="InterPro" id="IPR003961">
    <property type="entry name" value="FN3_dom"/>
</dbReference>
<evidence type="ECO:0000313" key="5">
    <source>
        <dbReference type="Proteomes" id="UP000184335"/>
    </source>
</evidence>
<dbReference type="Gene3D" id="2.60.40.10">
    <property type="entry name" value="Immunoglobulins"/>
    <property type="match status" value="1"/>
</dbReference>
<accession>A0A1M6CGF2</accession>
<dbReference type="RefSeq" id="WP_073178552.1">
    <property type="nucleotide sequence ID" value="NZ_FQYI01000002.1"/>
</dbReference>
<feature type="signal peptide" evidence="2">
    <location>
        <begin position="1"/>
        <end position="19"/>
    </location>
</feature>
<proteinExistence type="predicted"/>
<dbReference type="InterPro" id="IPR013783">
    <property type="entry name" value="Ig-like_fold"/>
</dbReference>
<evidence type="ECO:0000313" key="4">
    <source>
        <dbReference type="EMBL" id="SHI60003.1"/>
    </source>
</evidence>
<organism evidence="4 5">
    <name type="scientific">Cruoricaptor ignavus</name>
    <dbReference type="NCBI Taxonomy" id="1118202"/>
    <lineage>
        <taxon>Bacteria</taxon>
        <taxon>Pseudomonadati</taxon>
        <taxon>Bacteroidota</taxon>
        <taxon>Flavobacteriia</taxon>
        <taxon>Flavobacteriales</taxon>
        <taxon>Weeksellaceae</taxon>
        <taxon>Cruoricaptor</taxon>
    </lineage>
</organism>
<dbReference type="Pfam" id="PF00041">
    <property type="entry name" value="fn3"/>
    <property type="match status" value="1"/>
</dbReference>
<dbReference type="InterPro" id="IPR026444">
    <property type="entry name" value="Secre_tail"/>
</dbReference>
<feature type="chain" id="PRO_5012703053" evidence="2">
    <location>
        <begin position="20"/>
        <end position="516"/>
    </location>
</feature>
<evidence type="ECO:0000259" key="3">
    <source>
        <dbReference type="PROSITE" id="PS50853"/>
    </source>
</evidence>
<evidence type="ECO:0000256" key="2">
    <source>
        <dbReference type="SAM" id="SignalP"/>
    </source>
</evidence>
<dbReference type="OrthoDB" id="1401747at2"/>
<dbReference type="NCBIfam" id="NF038128">
    <property type="entry name" value="choice_anch_J"/>
    <property type="match status" value="1"/>
</dbReference>
<dbReference type="SMART" id="SM00060">
    <property type="entry name" value="FN3"/>
    <property type="match status" value="1"/>
</dbReference>
<reference evidence="4 5" key="1">
    <citation type="submission" date="2016-11" db="EMBL/GenBank/DDBJ databases">
        <authorList>
            <person name="Jaros S."/>
            <person name="Januszkiewicz K."/>
            <person name="Wedrychowicz H."/>
        </authorList>
    </citation>
    <scope>NUCLEOTIDE SEQUENCE [LARGE SCALE GENOMIC DNA]</scope>
    <source>
        <strain evidence="4 5">DSM 25479</strain>
    </source>
</reference>